<evidence type="ECO:0000313" key="2">
    <source>
        <dbReference type="Proteomes" id="UP001596024"/>
    </source>
</evidence>
<organism evidence="1 2">
    <name type="scientific">Glycocaulis abyssi</name>
    <dbReference type="NCBI Taxonomy" id="1433403"/>
    <lineage>
        <taxon>Bacteria</taxon>
        <taxon>Pseudomonadati</taxon>
        <taxon>Pseudomonadota</taxon>
        <taxon>Alphaproteobacteria</taxon>
        <taxon>Maricaulales</taxon>
        <taxon>Maricaulaceae</taxon>
        <taxon>Glycocaulis</taxon>
    </lineage>
</organism>
<accession>A0ABV9NEB9</accession>
<name>A0ABV9NEB9_9PROT</name>
<gene>
    <name evidence="1" type="ORF">ACFPB0_12150</name>
</gene>
<dbReference type="RefSeq" id="WP_371392926.1">
    <property type="nucleotide sequence ID" value="NZ_CP163421.1"/>
</dbReference>
<dbReference type="Proteomes" id="UP001596024">
    <property type="component" value="Unassembled WGS sequence"/>
</dbReference>
<evidence type="ECO:0000313" key="1">
    <source>
        <dbReference type="EMBL" id="MFC4726045.1"/>
    </source>
</evidence>
<dbReference type="EMBL" id="JBHSGQ010000006">
    <property type="protein sequence ID" value="MFC4726045.1"/>
    <property type="molecule type" value="Genomic_DNA"/>
</dbReference>
<sequence length="108" mass="12340">MRWTIETLNAEVDAELDALPADMLARFTRIAQLIESVGLTHIGMPHVRPLESGLWEMRMTGRDGIARAIYVTRTGRRVIVVRAFVKKTQTTPRREIEIALKRAKEIMP</sequence>
<comment type="caution">
    <text evidence="1">The sequence shown here is derived from an EMBL/GenBank/DDBJ whole genome shotgun (WGS) entry which is preliminary data.</text>
</comment>
<keyword evidence="2" id="KW-1185">Reference proteome</keyword>
<dbReference type="Pfam" id="PF05973">
    <property type="entry name" value="Gp49"/>
    <property type="match status" value="1"/>
</dbReference>
<reference evidence="2" key="1">
    <citation type="journal article" date="2019" name="Int. J. Syst. Evol. Microbiol.">
        <title>The Global Catalogue of Microorganisms (GCM) 10K type strain sequencing project: providing services to taxonomists for standard genome sequencing and annotation.</title>
        <authorList>
            <consortium name="The Broad Institute Genomics Platform"/>
            <consortium name="The Broad Institute Genome Sequencing Center for Infectious Disease"/>
            <person name="Wu L."/>
            <person name="Ma J."/>
        </authorList>
    </citation>
    <scope>NUCLEOTIDE SEQUENCE [LARGE SCALE GENOMIC DNA]</scope>
    <source>
        <strain evidence="2">CCUG 62981</strain>
    </source>
</reference>
<protein>
    <submittedName>
        <fullName evidence="1">Type II toxin-antitoxin system RelE/ParE family toxin</fullName>
    </submittedName>
</protein>
<dbReference type="InterPro" id="IPR009241">
    <property type="entry name" value="HigB-like"/>
</dbReference>
<proteinExistence type="predicted"/>